<name>A0ABQ0YVI4_9NOCA</name>
<gene>
    <name evidence="2" type="ORF">RAJCM14343_5953</name>
</gene>
<accession>A0ABQ0YVI4</accession>
<keyword evidence="1" id="KW-0233">DNA recombination</keyword>
<organism evidence="2 3">
    <name type="scientific">Rhodococcus aetherivorans</name>
    <dbReference type="NCBI Taxonomy" id="191292"/>
    <lineage>
        <taxon>Bacteria</taxon>
        <taxon>Bacillati</taxon>
        <taxon>Actinomycetota</taxon>
        <taxon>Actinomycetes</taxon>
        <taxon>Mycobacteriales</taxon>
        <taxon>Nocardiaceae</taxon>
        <taxon>Rhodococcus</taxon>
    </lineage>
</organism>
<keyword evidence="3" id="KW-1185">Reference proteome</keyword>
<dbReference type="Gene3D" id="1.10.443.10">
    <property type="entry name" value="Intergrase catalytic core"/>
    <property type="match status" value="1"/>
</dbReference>
<comment type="caution">
    <text evidence="2">The sequence shown here is derived from an EMBL/GenBank/DDBJ whole genome shotgun (WGS) entry which is preliminary data.</text>
</comment>
<dbReference type="InterPro" id="IPR013762">
    <property type="entry name" value="Integrase-like_cat_sf"/>
</dbReference>
<sequence length="83" mass="9017">MSYGQARALLDAATATNGPGTGWDLHELRHSGLTHLGEAGASLLELMAKSRHRKPDNLRRYFKPSPAAMRGITSLLGPDRGHR</sequence>
<proteinExistence type="predicted"/>
<evidence type="ECO:0000313" key="3">
    <source>
        <dbReference type="Proteomes" id="UP000325466"/>
    </source>
</evidence>
<dbReference type="InterPro" id="IPR011010">
    <property type="entry name" value="DNA_brk_join_enz"/>
</dbReference>
<evidence type="ECO:0000313" key="2">
    <source>
        <dbReference type="EMBL" id="GES40658.1"/>
    </source>
</evidence>
<dbReference type="SUPFAM" id="SSF56349">
    <property type="entry name" value="DNA breaking-rejoining enzymes"/>
    <property type="match status" value="1"/>
</dbReference>
<dbReference type="Proteomes" id="UP000325466">
    <property type="component" value="Unassembled WGS sequence"/>
</dbReference>
<reference evidence="2 3" key="1">
    <citation type="journal article" date="2018" name="Biodegradation">
        <title>1,4-Dioxane degradation characteristics of Rhodococcus aetherivorans JCM 14343.</title>
        <authorList>
            <person name="Inoue D."/>
            <person name="Tsunoda T."/>
            <person name="Yamamoto N."/>
            <person name="Ike M."/>
            <person name="Sei K."/>
        </authorList>
    </citation>
    <scope>NUCLEOTIDE SEQUENCE [LARGE SCALE GENOMIC DNA]</scope>
    <source>
        <strain evidence="2 3">JCM 14343</strain>
    </source>
</reference>
<protein>
    <submittedName>
        <fullName evidence="2">Integrase</fullName>
    </submittedName>
</protein>
<evidence type="ECO:0000256" key="1">
    <source>
        <dbReference type="ARBA" id="ARBA00023172"/>
    </source>
</evidence>
<dbReference type="EMBL" id="BLAH01000241">
    <property type="protein sequence ID" value="GES40658.1"/>
    <property type="molecule type" value="Genomic_DNA"/>
</dbReference>